<feature type="repeat" description="TPR" evidence="3">
    <location>
        <begin position="550"/>
        <end position="583"/>
    </location>
</feature>
<feature type="coiled-coil region" evidence="4">
    <location>
        <begin position="135"/>
        <end position="183"/>
    </location>
</feature>
<feature type="repeat" description="TPR" evidence="3">
    <location>
        <begin position="504"/>
        <end position="537"/>
    </location>
</feature>
<keyword evidence="4" id="KW-0175">Coiled coil</keyword>
<proteinExistence type="predicted"/>
<reference evidence="5 6" key="1">
    <citation type="submission" date="2020-08" db="EMBL/GenBank/DDBJ databases">
        <title>Genomic Encyclopedia of Type Strains, Phase IV (KMG-IV): sequencing the most valuable type-strain genomes for metagenomic binning, comparative biology and taxonomic classification.</title>
        <authorList>
            <person name="Goeker M."/>
        </authorList>
    </citation>
    <scope>NUCLEOTIDE SEQUENCE [LARGE SCALE GENOMIC DNA]</scope>
    <source>
        <strain evidence="5 6">DSM 17976</strain>
    </source>
</reference>
<dbReference type="PROSITE" id="PS50005">
    <property type="entry name" value="TPR"/>
    <property type="match status" value="10"/>
</dbReference>
<dbReference type="RefSeq" id="WP_183978444.1">
    <property type="nucleotide sequence ID" value="NZ_JACIBY010000014.1"/>
</dbReference>
<feature type="repeat" description="TPR" evidence="3">
    <location>
        <begin position="688"/>
        <end position="721"/>
    </location>
</feature>
<feature type="repeat" description="TPR" evidence="3">
    <location>
        <begin position="283"/>
        <end position="316"/>
    </location>
</feature>
<evidence type="ECO:0000256" key="1">
    <source>
        <dbReference type="ARBA" id="ARBA00022737"/>
    </source>
</evidence>
<dbReference type="SMART" id="SM00028">
    <property type="entry name" value="TPR"/>
    <property type="match status" value="11"/>
</dbReference>
<evidence type="ECO:0000256" key="2">
    <source>
        <dbReference type="ARBA" id="ARBA00022803"/>
    </source>
</evidence>
<evidence type="ECO:0000313" key="6">
    <source>
        <dbReference type="Proteomes" id="UP000541352"/>
    </source>
</evidence>
<name>A0A7W5ZT25_9BACT</name>
<dbReference type="PANTHER" id="PTHR45641">
    <property type="entry name" value="TETRATRICOPEPTIDE REPEAT PROTEIN (AFU_ORTHOLOGUE AFUA_6G03870)"/>
    <property type="match status" value="1"/>
</dbReference>
<sequence length="997" mass="114277">MNTLSPTLRLTHLWFVLMGVCFPSYLMAQQLVGYVTRQNSGNEPVGNVEVKSMFANQTVTTSDGEFNLTFQGAKPGRNVTIDVFKENWIVINKEKLNLNLPEDPKNNKLKIVMCLQSVYEANKNRIRKDIERNIMAIYEKKLKAIDQQKEGHEKLIADLQIELQRLQSQLDKLAEEYSNTNLDDLNEKEKEAYKLFDEGKYEESRKLRASFESEKNYLKALSERAKIKNEKTKLDSIDKAKIEEVAFHERNLKREALEAQQSFDFKTAENKLEFLVSRDTTNFDNTFEFAYFLDKQNQHDKAIRYYQRALQLAKTEPDVAMTQNNLGILYNDKNEFPLALKAYTTALGIYERLAKTNPASYEPDVATTQNNLGNLFKDKNEYSLALQAYTRALEIRERLAKTNPASYEPFVATTQNNLGNLYQAKNEFPLALNAYSTALEIYERLAKTNPVTYEPDVAMTQNNLGNLFKAKNEYSLALQAYTRALEIRERLAKTNPASYEPSVAMTQNNLGILYQAKNEYALALKAYSRALEIYERLAKTNPASYEPSVAMTQNNLGILYQAKNEYALALKAYSKALEIYERLAKTNPDSYESSVATTQNNLGSLYQAKNEYSLALQAYTRALEIRERLAKTNPASYEPSVAMTQNNLGILYQVKNEYPLALKAYLRALEIRERLAKTNPDTYEPAVATTQNNLGILYQAKNEYALALQAYSRALEIYERLAKTNPASYEPSVAMTQNNLGSLFKAKNDYPSALSAYSKALEIRERLAKTNPEAHEIELCRSIVLLGLLQKADYQTMRQVQINGYLKKAKQILSKYPDIPLVKTLMEYVNDLDGYFKNVELLLPIQVLQNQLQKEISNTEKIKIQEQIIERYRYLVTNGQPQFANELGSNLSNLAWYQLLEKQFKAAEQSEKEAINPTTFKKTEDYDSKIEWANTNLALALLFQSKYTEAENIYLVLKDKPYKKATYKETFLADLDELEKAGITHPDVSKIRELLKK</sequence>
<dbReference type="PANTHER" id="PTHR45641:SF19">
    <property type="entry name" value="NEPHROCYSTIN-3"/>
    <property type="match status" value="1"/>
</dbReference>
<evidence type="ECO:0000256" key="4">
    <source>
        <dbReference type="SAM" id="Coils"/>
    </source>
</evidence>
<dbReference type="InterPro" id="IPR006597">
    <property type="entry name" value="Sel1-like"/>
</dbReference>
<gene>
    <name evidence="5" type="ORF">FHS57_005068</name>
</gene>
<feature type="repeat" description="TPR" evidence="3">
    <location>
        <begin position="596"/>
        <end position="629"/>
    </location>
</feature>
<feature type="repeat" description="TPR" evidence="3">
    <location>
        <begin position="412"/>
        <end position="445"/>
    </location>
</feature>
<dbReference type="AlphaFoldDB" id="A0A7W5ZT25"/>
<dbReference type="Proteomes" id="UP000541352">
    <property type="component" value="Unassembled WGS sequence"/>
</dbReference>
<dbReference type="SUPFAM" id="SSF48452">
    <property type="entry name" value="TPR-like"/>
    <property type="match status" value="2"/>
</dbReference>
<protein>
    <submittedName>
        <fullName evidence="5">Tetratricopeptide (TPR) repeat protein</fullName>
    </submittedName>
</protein>
<dbReference type="InterPro" id="IPR011990">
    <property type="entry name" value="TPR-like_helical_dom_sf"/>
</dbReference>
<feature type="repeat" description="TPR" evidence="3">
    <location>
        <begin position="366"/>
        <end position="399"/>
    </location>
</feature>
<feature type="repeat" description="TPR" evidence="3">
    <location>
        <begin position="458"/>
        <end position="491"/>
    </location>
</feature>
<comment type="caution">
    <text evidence="5">The sequence shown here is derived from an EMBL/GenBank/DDBJ whole genome shotgun (WGS) entry which is preliminary data.</text>
</comment>
<organism evidence="5 6">
    <name type="scientific">Runella defluvii</name>
    <dbReference type="NCBI Taxonomy" id="370973"/>
    <lineage>
        <taxon>Bacteria</taxon>
        <taxon>Pseudomonadati</taxon>
        <taxon>Bacteroidota</taxon>
        <taxon>Cytophagia</taxon>
        <taxon>Cytophagales</taxon>
        <taxon>Spirosomataceae</taxon>
        <taxon>Runella</taxon>
    </lineage>
</organism>
<feature type="repeat" description="TPR" evidence="3">
    <location>
        <begin position="642"/>
        <end position="675"/>
    </location>
</feature>
<dbReference type="Pfam" id="PF13374">
    <property type="entry name" value="TPR_10"/>
    <property type="match status" value="3"/>
</dbReference>
<keyword evidence="2 3" id="KW-0802">TPR repeat</keyword>
<evidence type="ECO:0000313" key="5">
    <source>
        <dbReference type="EMBL" id="MBB3841047.1"/>
    </source>
</evidence>
<dbReference type="Gene3D" id="1.25.40.10">
    <property type="entry name" value="Tetratricopeptide repeat domain"/>
    <property type="match status" value="4"/>
</dbReference>
<keyword evidence="1" id="KW-0677">Repeat</keyword>
<dbReference type="EMBL" id="JACIBY010000014">
    <property type="protein sequence ID" value="MBB3841047.1"/>
    <property type="molecule type" value="Genomic_DNA"/>
</dbReference>
<evidence type="ECO:0000256" key="3">
    <source>
        <dbReference type="PROSITE-ProRule" id="PRU00339"/>
    </source>
</evidence>
<dbReference type="Pfam" id="PF13424">
    <property type="entry name" value="TPR_12"/>
    <property type="match status" value="4"/>
</dbReference>
<dbReference type="SMART" id="SM00671">
    <property type="entry name" value="SEL1"/>
    <property type="match status" value="7"/>
</dbReference>
<accession>A0A7W5ZT25</accession>
<feature type="repeat" description="TPR" evidence="3">
    <location>
        <begin position="734"/>
        <end position="767"/>
    </location>
</feature>
<keyword evidence="6" id="KW-1185">Reference proteome</keyword>
<dbReference type="InterPro" id="IPR019734">
    <property type="entry name" value="TPR_rpt"/>
</dbReference>